<reference evidence="1 2" key="1">
    <citation type="submission" date="2024-09" db="EMBL/GenBank/DDBJ databases">
        <authorList>
            <person name="Sun Q."/>
            <person name="Mori K."/>
        </authorList>
    </citation>
    <scope>NUCLEOTIDE SEQUENCE [LARGE SCALE GENOMIC DNA]</scope>
    <source>
        <strain evidence="1 2">TISTR 2452</strain>
    </source>
</reference>
<protein>
    <submittedName>
        <fullName evidence="1">Uncharacterized protein</fullName>
    </submittedName>
</protein>
<sequence length="50" mass="5160">MAALKGLETVNQARAGSRVSPERGISVCGGGMLRSPTDAFDAIQETILLA</sequence>
<accession>A0ABV5KYU9</accession>
<evidence type="ECO:0000313" key="1">
    <source>
        <dbReference type="EMBL" id="MFB9330392.1"/>
    </source>
</evidence>
<dbReference type="EMBL" id="JBHMDO010000047">
    <property type="protein sequence ID" value="MFB9330392.1"/>
    <property type="molecule type" value="Genomic_DNA"/>
</dbReference>
<dbReference type="Proteomes" id="UP001589747">
    <property type="component" value="Unassembled WGS sequence"/>
</dbReference>
<evidence type="ECO:0000313" key="2">
    <source>
        <dbReference type="Proteomes" id="UP001589747"/>
    </source>
</evidence>
<name>A0ABV5KYU9_9BACL</name>
<dbReference type="RefSeq" id="WP_377501532.1">
    <property type="nucleotide sequence ID" value="NZ_JBHMDO010000047.1"/>
</dbReference>
<organism evidence="1 2">
    <name type="scientific">Paenibacillus aurantiacus</name>
    <dbReference type="NCBI Taxonomy" id="1936118"/>
    <lineage>
        <taxon>Bacteria</taxon>
        <taxon>Bacillati</taxon>
        <taxon>Bacillota</taxon>
        <taxon>Bacilli</taxon>
        <taxon>Bacillales</taxon>
        <taxon>Paenibacillaceae</taxon>
        <taxon>Paenibacillus</taxon>
    </lineage>
</organism>
<gene>
    <name evidence="1" type="ORF">ACFFSY_30975</name>
</gene>
<proteinExistence type="predicted"/>
<comment type="caution">
    <text evidence="1">The sequence shown here is derived from an EMBL/GenBank/DDBJ whole genome shotgun (WGS) entry which is preliminary data.</text>
</comment>
<keyword evidence="2" id="KW-1185">Reference proteome</keyword>